<dbReference type="PROSITE" id="PS51257">
    <property type="entry name" value="PROKAR_LIPOPROTEIN"/>
    <property type="match status" value="1"/>
</dbReference>
<organism evidence="2 3">
    <name type="scientific">Bacteroides thetaiotaomicron dnLKV9</name>
    <dbReference type="NCBI Taxonomy" id="1235785"/>
    <lineage>
        <taxon>Bacteria</taxon>
        <taxon>Pseudomonadati</taxon>
        <taxon>Bacteroidota</taxon>
        <taxon>Bacteroidia</taxon>
        <taxon>Bacteroidales</taxon>
        <taxon>Bacteroidaceae</taxon>
        <taxon>Bacteroides</taxon>
    </lineage>
</organism>
<evidence type="ECO:0008006" key="4">
    <source>
        <dbReference type="Google" id="ProtNLM"/>
    </source>
</evidence>
<proteinExistence type="predicted"/>
<dbReference type="RefSeq" id="WP_016267087.1">
    <property type="nucleotide sequence ID" value="NZ_KE159459.1"/>
</dbReference>
<evidence type="ECO:0000313" key="2">
    <source>
        <dbReference type="EMBL" id="EOS03313.1"/>
    </source>
</evidence>
<dbReference type="AlphaFoldDB" id="R9HGX4"/>
<evidence type="ECO:0000313" key="3">
    <source>
        <dbReference type="Proteomes" id="UP000014207"/>
    </source>
</evidence>
<accession>R9HGX4</accession>
<name>R9HGX4_BACT4</name>
<evidence type="ECO:0000256" key="1">
    <source>
        <dbReference type="SAM" id="SignalP"/>
    </source>
</evidence>
<protein>
    <recommendedName>
        <fullName evidence="4">Fimbrillin family protein</fullName>
    </recommendedName>
</protein>
<feature type="chain" id="PRO_5004473149" description="Fimbrillin family protein" evidence="1">
    <location>
        <begin position="22"/>
        <end position="345"/>
    </location>
</feature>
<gene>
    <name evidence="2" type="ORF">C799_00294</name>
</gene>
<dbReference type="EMBL" id="ASSM01000003">
    <property type="protein sequence ID" value="EOS03313.1"/>
    <property type="molecule type" value="Genomic_DNA"/>
</dbReference>
<dbReference type="PATRIC" id="fig|1235785.3.peg.298"/>
<keyword evidence="1" id="KW-0732">Signal</keyword>
<reference evidence="2 3" key="1">
    <citation type="submission" date="2013-04" db="EMBL/GenBank/DDBJ databases">
        <title>The Genome Sequence of Bacteroides thetaiotaomicron dnLKV9.</title>
        <authorList>
            <consortium name="The Broad Institute Genomics Platform"/>
            <consortium name="The Broad Institute Genome Sequencing Center for Infectious Disease"/>
            <person name="Earl A."/>
            <person name="Xavier R."/>
            <person name="Kuhn K."/>
            <person name="Stappenbeck T."/>
            <person name="Walker B."/>
            <person name="Young S."/>
            <person name="Zeng Q."/>
            <person name="Gargeya S."/>
            <person name="Fitzgerald M."/>
            <person name="Haas B."/>
            <person name="Abouelleil A."/>
            <person name="Allen A.W."/>
            <person name="Alvarado L."/>
            <person name="Arachchi H.M."/>
            <person name="Berlin A.M."/>
            <person name="Chapman S.B."/>
            <person name="Gainer-Dewar J."/>
            <person name="Goldberg J."/>
            <person name="Griggs A."/>
            <person name="Gujja S."/>
            <person name="Hansen M."/>
            <person name="Howarth C."/>
            <person name="Imamovic A."/>
            <person name="Ireland A."/>
            <person name="Larimer J."/>
            <person name="McCowan C."/>
            <person name="Murphy C."/>
            <person name="Pearson M."/>
            <person name="Poon T.W."/>
            <person name="Priest M."/>
            <person name="Roberts A."/>
            <person name="Saif S."/>
            <person name="Shea T."/>
            <person name="Sisk P."/>
            <person name="Sykes S."/>
            <person name="Wortman J."/>
            <person name="Nusbaum C."/>
            <person name="Birren B."/>
        </authorList>
    </citation>
    <scope>NUCLEOTIDE SEQUENCE [LARGE SCALE GENOMIC DNA]</scope>
    <source>
        <strain evidence="3">dnLKV9</strain>
    </source>
</reference>
<comment type="caution">
    <text evidence="2">The sequence shown here is derived from an EMBL/GenBank/DDBJ whole genome shotgun (WGS) entry which is preliminary data.</text>
</comment>
<dbReference type="HOGENOM" id="CLU_803304_0_0_10"/>
<feature type="signal peptide" evidence="1">
    <location>
        <begin position="1"/>
        <end position="21"/>
    </location>
</feature>
<dbReference type="Proteomes" id="UP000014207">
    <property type="component" value="Unassembled WGS sequence"/>
</dbReference>
<sequence>MKTINYFSGSLLALLFYALFAACNNDLQTIAVTEIKGIEQTLLNESNTLISSDVATDSTMLGKDNTISNSTSATNTFFTKQEYEEGMDWWKDREGALPALYEYQVSCRDFPSGHDPDTCIYYMTIIWTCYPPITEANWMDYQYMQVQHRLISGTTAFPWRYLGEGGPGNYNYGIVKVNGFQDPMDLNATHLPTRVQLRYRLLHKDFPGKADKSINDKEKWYNKNLATGWYYKDYNQPTYNNPYGYNSQDFNNMESLKFIINDPKCGSSFSVRVLVDGYLVFPQLVGGRYEVTVPKFRKTGEYLITAEYAGNVSEEFKTAVRHGIYQEYTSKEIYIMFSCNEFSYD</sequence>